<dbReference type="PROSITE" id="PS51085">
    <property type="entry name" value="2FE2S_FER_2"/>
    <property type="match status" value="1"/>
</dbReference>
<evidence type="ECO:0000259" key="1">
    <source>
        <dbReference type="PROSITE" id="PS51085"/>
    </source>
</evidence>
<dbReference type="InterPro" id="IPR050415">
    <property type="entry name" value="MRET"/>
</dbReference>
<accession>A0A6L8LNC8</accession>
<dbReference type="Gene3D" id="3.10.20.30">
    <property type="match status" value="1"/>
</dbReference>
<dbReference type="EMBL" id="WWEN01000012">
    <property type="protein sequence ID" value="MYM57541.1"/>
    <property type="molecule type" value="Genomic_DNA"/>
</dbReference>
<dbReference type="Gene3D" id="3.40.50.80">
    <property type="entry name" value="Nucleotide-binding domain of ferredoxin-NADP reductase (FNR) module"/>
    <property type="match status" value="1"/>
</dbReference>
<dbReference type="PANTHER" id="PTHR47354:SF5">
    <property type="entry name" value="PROTEIN RFBI"/>
    <property type="match status" value="1"/>
</dbReference>
<dbReference type="InterPro" id="IPR006058">
    <property type="entry name" value="2Fe2S_fd_BS"/>
</dbReference>
<dbReference type="InterPro" id="IPR036010">
    <property type="entry name" value="2Fe-2S_ferredoxin-like_sf"/>
</dbReference>
<dbReference type="PROSITE" id="PS51384">
    <property type="entry name" value="FAD_FR"/>
    <property type="match status" value="1"/>
</dbReference>
<dbReference type="Pfam" id="PF00970">
    <property type="entry name" value="FAD_binding_6"/>
    <property type="match status" value="1"/>
</dbReference>
<organism evidence="3 4">
    <name type="scientific">Thalassovita mangrovi</name>
    <dbReference type="NCBI Taxonomy" id="2692236"/>
    <lineage>
        <taxon>Bacteria</taxon>
        <taxon>Pseudomonadati</taxon>
        <taxon>Pseudomonadota</taxon>
        <taxon>Alphaproteobacteria</taxon>
        <taxon>Rhodobacterales</taxon>
        <taxon>Roseobacteraceae</taxon>
        <taxon>Thalassovita</taxon>
    </lineage>
</organism>
<name>A0A6L8LNC8_9RHOB</name>
<gene>
    <name evidence="3" type="ORF">GR167_19650</name>
</gene>
<dbReference type="Gene3D" id="2.40.30.10">
    <property type="entry name" value="Translation factors"/>
    <property type="match status" value="1"/>
</dbReference>
<dbReference type="SUPFAM" id="SSF63380">
    <property type="entry name" value="Riboflavin synthase domain-like"/>
    <property type="match status" value="1"/>
</dbReference>
<feature type="domain" description="FAD-binding FR-type" evidence="2">
    <location>
        <begin position="101"/>
        <end position="197"/>
    </location>
</feature>
<evidence type="ECO:0000313" key="4">
    <source>
        <dbReference type="Proteomes" id="UP000479043"/>
    </source>
</evidence>
<dbReference type="InterPro" id="IPR017938">
    <property type="entry name" value="Riboflavin_synthase-like_b-brl"/>
</dbReference>
<dbReference type="PROSITE" id="PS00197">
    <property type="entry name" value="2FE2S_FER_1"/>
    <property type="match status" value="1"/>
</dbReference>
<dbReference type="InterPro" id="IPR008333">
    <property type="entry name" value="Cbr1-like_FAD-bd_dom"/>
</dbReference>
<dbReference type="Pfam" id="PF00175">
    <property type="entry name" value="NAD_binding_1"/>
    <property type="match status" value="1"/>
</dbReference>
<dbReference type="InterPro" id="IPR039261">
    <property type="entry name" value="FNR_nucleotide-bd"/>
</dbReference>
<sequence length="329" mass="34762">MSFTVTIVPDGPRFAARAGETLLEAARRAGVALPHECGWGSCGSCKVTLVSGETELLFPDAPAVNPRDARRGRIVACQSMALSDVELQLSPAAPPPLPVPDRAHLAELIAVEELAPETRRFTFRTEAEADFLPGQYAILHLGPGLRRAYSMCNLSGDRTLQFISKRYPCGAGSNALADLAPGDTLALESPFGTCTLNPRPGRKVFVAGGTGISPILALLRQAAQDGVDFEAPVDVIYCARRPEDLAAGDELAEAVAGVPNARYRPHVEDNRGDPALATGRATDAIAATDYDPGATEFYVAGPPVMVNAVKAQLKEAGVSITRVHYDSFG</sequence>
<dbReference type="SUPFAM" id="SSF52343">
    <property type="entry name" value="Ferredoxin reductase-like, C-terminal NADP-linked domain"/>
    <property type="match status" value="1"/>
</dbReference>
<dbReference type="GO" id="GO:0051537">
    <property type="term" value="F:2 iron, 2 sulfur cluster binding"/>
    <property type="evidence" value="ECO:0007669"/>
    <property type="project" value="InterPro"/>
</dbReference>
<dbReference type="InterPro" id="IPR017927">
    <property type="entry name" value="FAD-bd_FR_type"/>
</dbReference>
<dbReference type="InterPro" id="IPR001041">
    <property type="entry name" value="2Fe-2S_ferredoxin-type"/>
</dbReference>
<dbReference type="InterPro" id="IPR001433">
    <property type="entry name" value="OxRdtase_FAD/NAD-bd"/>
</dbReference>
<dbReference type="PANTHER" id="PTHR47354">
    <property type="entry name" value="NADH OXIDOREDUCTASE HCR"/>
    <property type="match status" value="1"/>
</dbReference>
<dbReference type="PRINTS" id="PR00410">
    <property type="entry name" value="PHEHYDRXLASE"/>
</dbReference>
<dbReference type="SUPFAM" id="SSF54292">
    <property type="entry name" value="2Fe-2S ferredoxin-like"/>
    <property type="match status" value="1"/>
</dbReference>
<proteinExistence type="predicted"/>
<feature type="domain" description="2Fe-2S ferredoxin-type" evidence="1">
    <location>
        <begin position="3"/>
        <end position="93"/>
    </location>
</feature>
<keyword evidence="4" id="KW-1185">Reference proteome</keyword>
<dbReference type="CDD" id="cd00207">
    <property type="entry name" value="fer2"/>
    <property type="match status" value="1"/>
</dbReference>
<comment type="caution">
    <text evidence="3">The sequence shown here is derived from an EMBL/GenBank/DDBJ whole genome shotgun (WGS) entry which is preliminary data.</text>
</comment>
<dbReference type="InterPro" id="IPR012675">
    <property type="entry name" value="Beta-grasp_dom_sf"/>
</dbReference>
<dbReference type="GO" id="GO:0016491">
    <property type="term" value="F:oxidoreductase activity"/>
    <property type="evidence" value="ECO:0007669"/>
    <property type="project" value="InterPro"/>
</dbReference>
<evidence type="ECO:0000259" key="2">
    <source>
        <dbReference type="PROSITE" id="PS51384"/>
    </source>
</evidence>
<protein>
    <submittedName>
        <fullName evidence="3">2Fe-2S iron-sulfur cluster binding domain-containing protein</fullName>
    </submittedName>
</protein>
<evidence type="ECO:0000313" key="3">
    <source>
        <dbReference type="EMBL" id="MYM57541.1"/>
    </source>
</evidence>
<reference evidence="3 4" key="1">
    <citation type="submission" date="2020-01" db="EMBL/GenBank/DDBJ databases">
        <authorList>
            <person name="Chen S."/>
        </authorList>
    </citation>
    <scope>NUCLEOTIDE SEQUENCE [LARGE SCALE GENOMIC DNA]</scope>
    <source>
        <strain evidence="3 4">GS-10</strain>
    </source>
</reference>
<dbReference type="Proteomes" id="UP000479043">
    <property type="component" value="Unassembled WGS sequence"/>
</dbReference>
<dbReference type="AlphaFoldDB" id="A0A6L8LNC8"/>
<dbReference type="RefSeq" id="WP_160975443.1">
    <property type="nucleotide sequence ID" value="NZ_WWEN01000012.1"/>
</dbReference>
<dbReference type="Pfam" id="PF00111">
    <property type="entry name" value="Fer2"/>
    <property type="match status" value="1"/>
</dbReference>